<feature type="domain" description="Csd3-like second N-terminal" evidence="10">
    <location>
        <begin position="206"/>
        <end position="323"/>
    </location>
</feature>
<dbReference type="InterPro" id="IPR007340">
    <property type="entry name" value="LysM_Opacity-associatedA"/>
</dbReference>
<keyword evidence="5" id="KW-0378">Hydrolase</keyword>
<evidence type="ECO:0000256" key="2">
    <source>
        <dbReference type="ARBA" id="ARBA00004196"/>
    </source>
</evidence>
<dbReference type="GO" id="GO:0004222">
    <property type="term" value="F:metalloendopeptidase activity"/>
    <property type="evidence" value="ECO:0007669"/>
    <property type="project" value="TreeGrafter"/>
</dbReference>
<dbReference type="Pfam" id="PF01551">
    <property type="entry name" value="Peptidase_M23"/>
    <property type="match status" value="1"/>
</dbReference>
<dbReference type="Gene3D" id="2.70.70.10">
    <property type="entry name" value="Glucose Permease (Domain IIA)"/>
    <property type="match status" value="1"/>
</dbReference>
<evidence type="ECO:0000259" key="8">
    <source>
        <dbReference type="Pfam" id="PF01551"/>
    </source>
</evidence>
<evidence type="ECO:0000313" key="11">
    <source>
        <dbReference type="EMBL" id="AKS40567.1"/>
    </source>
</evidence>
<name>A0A0K0XSH1_9GAMM</name>
<evidence type="ECO:0000256" key="7">
    <source>
        <dbReference type="ARBA" id="ARBA00023049"/>
    </source>
</evidence>
<dbReference type="InterPro" id="IPR050570">
    <property type="entry name" value="Cell_wall_metabolism_enzyme"/>
</dbReference>
<evidence type="ECO:0000259" key="9">
    <source>
        <dbReference type="Pfam" id="PF04225"/>
    </source>
</evidence>
<comment type="subcellular location">
    <subcellularLocation>
        <location evidence="2">Cell envelope</location>
    </subcellularLocation>
</comment>
<dbReference type="Pfam" id="PF19425">
    <property type="entry name" value="Csd3_N2"/>
    <property type="match status" value="1"/>
</dbReference>
<feature type="domain" description="Opacity-associated protein A LysM-like" evidence="9">
    <location>
        <begin position="111"/>
        <end position="184"/>
    </location>
</feature>
<dbReference type="Pfam" id="PF04225">
    <property type="entry name" value="LysM_OapA"/>
    <property type="match status" value="1"/>
</dbReference>
<dbReference type="InterPro" id="IPR016047">
    <property type="entry name" value="M23ase_b-sheet_dom"/>
</dbReference>
<dbReference type="CDD" id="cd12797">
    <property type="entry name" value="M23_peptidase"/>
    <property type="match status" value="1"/>
</dbReference>
<evidence type="ECO:0000259" key="10">
    <source>
        <dbReference type="Pfam" id="PF19425"/>
    </source>
</evidence>
<feature type="domain" description="M23ase beta-sheet core" evidence="8">
    <location>
        <begin position="335"/>
        <end position="429"/>
    </location>
</feature>
<keyword evidence="6" id="KW-0862">Zinc</keyword>
<evidence type="ECO:0000256" key="5">
    <source>
        <dbReference type="ARBA" id="ARBA00022801"/>
    </source>
</evidence>
<evidence type="ECO:0000256" key="4">
    <source>
        <dbReference type="ARBA" id="ARBA00022723"/>
    </source>
</evidence>
<sequence length="483" mass="53017">MARPRRRPAGQTTMARFEQLLDATRPPVQGLMRALRAHPGWSASAGALILVAGLLGLIGGDESGADATIHASALTLPPQPTSIGSASDAPAAEPSMPLPIPVGDLPPAREWTLVEVRPGQTLDRIFRELSLGPSLLHSIVNLDEHTAGLANIRPGDQFAFDLDAEGELRALRAELDEQRWLYIEREEDELISRIEDRELERRVVEASGLITSSLFNAAKDAGLSDNMTMRLAAIFGWDIDFALDIRSGDRFALVYEQVYRDGEFLRDGDILAARFVNQGEPFEAIRFDAGDGPDYFAPDGRPMRKAFLRAPLNFSYVTSNFNPRRFHPVTRRVSPHNGTDYGAPVGTPVWAAGDGRVIESAYNNINGHYVFIQHGNNIVTKYLHLSRRQVSRGDRVRQGQTIGRVGATGRVTGAHLHYEFLLNGVHRNPRTVDLPPANPLPDELMERFQAYGDGLLAQLQLLDAAAQVQLAQQNGAGCQATQC</sequence>
<comment type="cofactor">
    <cofactor evidence="1">
        <name>Zn(2+)</name>
        <dbReference type="ChEBI" id="CHEBI:29105"/>
    </cofactor>
</comment>
<gene>
    <name evidence="11" type="ORF">WM2015_178</name>
</gene>
<keyword evidence="7" id="KW-0482">Metalloprotease</keyword>
<reference evidence="11 12" key="1">
    <citation type="submission" date="2015-07" db="EMBL/GenBank/DDBJ databases">
        <authorList>
            <person name="Noorani M."/>
        </authorList>
    </citation>
    <scope>NUCLEOTIDE SEQUENCE [LARGE SCALE GENOMIC DNA]</scope>
    <source>
        <strain evidence="11 12">KCTC 42284</strain>
    </source>
</reference>
<organism evidence="11 12">
    <name type="scientific">Wenzhouxiangella marina</name>
    <dbReference type="NCBI Taxonomy" id="1579979"/>
    <lineage>
        <taxon>Bacteria</taxon>
        <taxon>Pseudomonadati</taxon>
        <taxon>Pseudomonadota</taxon>
        <taxon>Gammaproteobacteria</taxon>
        <taxon>Chromatiales</taxon>
        <taxon>Wenzhouxiangellaceae</taxon>
        <taxon>Wenzhouxiangella</taxon>
    </lineage>
</organism>
<dbReference type="Gene3D" id="3.10.450.350">
    <property type="match status" value="2"/>
</dbReference>
<dbReference type="GO" id="GO:0030313">
    <property type="term" value="C:cell envelope"/>
    <property type="evidence" value="ECO:0007669"/>
    <property type="project" value="UniProtKB-SubCell"/>
</dbReference>
<evidence type="ECO:0000313" key="12">
    <source>
        <dbReference type="Proteomes" id="UP000066624"/>
    </source>
</evidence>
<evidence type="ECO:0000256" key="1">
    <source>
        <dbReference type="ARBA" id="ARBA00001947"/>
    </source>
</evidence>
<dbReference type="GO" id="GO:0042834">
    <property type="term" value="F:peptidoglycan binding"/>
    <property type="evidence" value="ECO:0007669"/>
    <property type="project" value="InterPro"/>
</dbReference>
<dbReference type="GO" id="GO:0006508">
    <property type="term" value="P:proteolysis"/>
    <property type="evidence" value="ECO:0007669"/>
    <property type="project" value="UniProtKB-KW"/>
</dbReference>
<proteinExistence type="predicted"/>
<dbReference type="FunFam" id="2.70.70.10:FF:000002">
    <property type="entry name" value="Murein DD-endopeptidase MepM"/>
    <property type="match status" value="1"/>
</dbReference>
<dbReference type="PATRIC" id="fig|1579979.3.peg.183"/>
<keyword evidence="3" id="KW-0645">Protease</keyword>
<dbReference type="AlphaFoldDB" id="A0A0K0XSH1"/>
<evidence type="ECO:0000256" key="3">
    <source>
        <dbReference type="ARBA" id="ARBA00022670"/>
    </source>
</evidence>
<accession>A0A0K0XSH1</accession>
<dbReference type="SUPFAM" id="SSF51261">
    <property type="entry name" value="Duplicated hybrid motif"/>
    <property type="match status" value="1"/>
</dbReference>
<dbReference type="Proteomes" id="UP000066624">
    <property type="component" value="Chromosome"/>
</dbReference>
<dbReference type="PANTHER" id="PTHR21666:SF288">
    <property type="entry name" value="CELL DIVISION PROTEIN YTFB"/>
    <property type="match status" value="1"/>
</dbReference>
<protein>
    <submittedName>
        <fullName evidence="11">Peptidase M23</fullName>
    </submittedName>
</protein>
<dbReference type="KEGG" id="wma:WM2015_178"/>
<dbReference type="PANTHER" id="PTHR21666">
    <property type="entry name" value="PEPTIDASE-RELATED"/>
    <property type="match status" value="1"/>
</dbReference>
<dbReference type="EMBL" id="CP012154">
    <property type="protein sequence ID" value="AKS40567.1"/>
    <property type="molecule type" value="Genomic_DNA"/>
</dbReference>
<keyword evidence="12" id="KW-1185">Reference proteome</keyword>
<dbReference type="STRING" id="1579979.WM2015_178"/>
<dbReference type="InterPro" id="IPR045834">
    <property type="entry name" value="Csd3_N2"/>
</dbReference>
<evidence type="ECO:0000256" key="6">
    <source>
        <dbReference type="ARBA" id="ARBA00022833"/>
    </source>
</evidence>
<keyword evidence="4" id="KW-0479">Metal-binding</keyword>
<dbReference type="GO" id="GO:0046872">
    <property type="term" value="F:metal ion binding"/>
    <property type="evidence" value="ECO:0007669"/>
    <property type="project" value="UniProtKB-KW"/>
</dbReference>
<dbReference type="InterPro" id="IPR011055">
    <property type="entry name" value="Dup_hybrid_motif"/>
</dbReference>